<accession>A0ABX0XK81</accession>
<evidence type="ECO:0000313" key="2">
    <source>
        <dbReference type="EMBL" id="NJC33262.1"/>
    </source>
</evidence>
<keyword evidence="3" id="KW-1185">Reference proteome</keyword>
<evidence type="ECO:0000313" key="3">
    <source>
        <dbReference type="Proteomes" id="UP000734218"/>
    </source>
</evidence>
<evidence type="ECO:0000256" key="1">
    <source>
        <dbReference type="SAM" id="SignalP"/>
    </source>
</evidence>
<proteinExistence type="predicted"/>
<dbReference type="RefSeq" id="WP_167953108.1">
    <property type="nucleotide sequence ID" value="NZ_JAATJE010000001.1"/>
</dbReference>
<reference evidence="2 3" key="1">
    <citation type="submission" date="2020-03" db="EMBL/GenBank/DDBJ databases">
        <title>Genomic Encyclopedia of Type Strains, Phase IV (KMG-IV): sequencing the most valuable type-strain genomes for metagenomic binning, comparative biology and taxonomic classification.</title>
        <authorList>
            <person name="Goeker M."/>
        </authorList>
    </citation>
    <scope>NUCLEOTIDE SEQUENCE [LARGE SCALE GENOMIC DNA]</scope>
    <source>
        <strain evidence="2 3">DSM 27651</strain>
    </source>
</reference>
<name>A0ABX0XK81_9SPHN</name>
<protein>
    <submittedName>
        <fullName evidence="2">Uncharacterized protein</fullName>
    </submittedName>
</protein>
<organism evidence="2 3">
    <name type="scientific">Sphingomonas jejuensis</name>
    <dbReference type="NCBI Taxonomy" id="904715"/>
    <lineage>
        <taxon>Bacteria</taxon>
        <taxon>Pseudomonadati</taxon>
        <taxon>Pseudomonadota</taxon>
        <taxon>Alphaproteobacteria</taxon>
        <taxon>Sphingomonadales</taxon>
        <taxon>Sphingomonadaceae</taxon>
        <taxon>Sphingomonas</taxon>
    </lineage>
</organism>
<gene>
    <name evidence="2" type="ORF">GGR88_000736</name>
</gene>
<keyword evidence="1" id="KW-0732">Signal</keyword>
<feature type="chain" id="PRO_5046678582" evidence="1">
    <location>
        <begin position="29"/>
        <end position="191"/>
    </location>
</feature>
<dbReference type="EMBL" id="JAATJE010000001">
    <property type="protein sequence ID" value="NJC33262.1"/>
    <property type="molecule type" value="Genomic_DNA"/>
</dbReference>
<comment type="caution">
    <text evidence="2">The sequence shown here is derived from an EMBL/GenBank/DDBJ whole genome shotgun (WGS) entry which is preliminary data.</text>
</comment>
<dbReference type="Proteomes" id="UP000734218">
    <property type="component" value="Unassembled WGS sequence"/>
</dbReference>
<sequence>MIAGRFPLLLMSLAVLSLFGVTAPPVSAQQTSPLVSEGSELVHPGSGYRFPEAYGDLRRTGTTSYAPDNLSVRYGQFDEQISAPYLDVFIYPATVPIHMERAGVEQALVARLNARPIEEDADGEPTGTGRWFEGEFNGVPVLTGYLLQQGRGWLVKVRATGPRDAGDIDRLRAAVAAIDMDGTRRPYKAPR</sequence>
<feature type="signal peptide" evidence="1">
    <location>
        <begin position="1"/>
        <end position="28"/>
    </location>
</feature>